<evidence type="ECO:0000313" key="1">
    <source>
        <dbReference type="EMBL" id="MDG0790339.1"/>
    </source>
</evidence>
<protein>
    <submittedName>
        <fullName evidence="1">Uncharacterized protein</fullName>
    </submittedName>
</protein>
<dbReference type="RefSeq" id="WP_277564182.1">
    <property type="nucleotide sequence ID" value="NZ_JAPDHZ010000002.1"/>
</dbReference>
<gene>
    <name evidence="1" type="ORF">OMP38_05355</name>
</gene>
<reference evidence="1 2" key="1">
    <citation type="submission" date="2022-10" db="EMBL/GenBank/DDBJ databases">
        <title>Comparative genomic analysis of Cohnella hashimotonis sp. nov., isolated from the International Space Station.</title>
        <authorList>
            <person name="Simpson A."/>
            <person name="Venkateswaran K."/>
        </authorList>
    </citation>
    <scope>NUCLEOTIDE SEQUENCE [LARGE SCALE GENOMIC DNA]</scope>
    <source>
        <strain evidence="1 2">DSM 18997</strain>
    </source>
</reference>
<sequence length="60" mass="6617">MPTTSPPPLALHGHFLQQLAVNDPDHLGEALGLAGPCIRPFLFRHLSSPPHRIRIVIHLL</sequence>
<dbReference type="Proteomes" id="UP001153387">
    <property type="component" value="Unassembled WGS sequence"/>
</dbReference>
<organism evidence="1 2">
    <name type="scientific">Cohnella ginsengisoli</name>
    <dbReference type="NCBI Taxonomy" id="425004"/>
    <lineage>
        <taxon>Bacteria</taxon>
        <taxon>Bacillati</taxon>
        <taxon>Bacillota</taxon>
        <taxon>Bacilli</taxon>
        <taxon>Bacillales</taxon>
        <taxon>Paenibacillaceae</taxon>
        <taxon>Cohnella</taxon>
    </lineage>
</organism>
<dbReference type="EMBL" id="JAPDHZ010000002">
    <property type="protein sequence ID" value="MDG0790339.1"/>
    <property type="molecule type" value="Genomic_DNA"/>
</dbReference>
<comment type="caution">
    <text evidence="1">The sequence shown here is derived from an EMBL/GenBank/DDBJ whole genome shotgun (WGS) entry which is preliminary data.</text>
</comment>
<name>A0A9X4QL53_9BACL</name>
<evidence type="ECO:0000313" key="2">
    <source>
        <dbReference type="Proteomes" id="UP001153387"/>
    </source>
</evidence>
<keyword evidence="2" id="KW-1185">Reference proteome</keyword>
<proteinExistence type="predicted"/>
<accession>A0A9X4QL53</accession>
<dbReference type="AlphaFoldDB" id="A0A9X4QL53"/>